<proteinExistence type="predicted"/>
<accession>A0AAD7S8W9</accession>
<dbReference type="Proteomes" id="UP001221898">
    <property type="component" value="Unassembled WGS sequence"/>
</dbReference>
<keyword evidence="2" id="KW-1185">Reference proteome</keyword>
<comment type="caution">
    <text evidence="1">The sequence shown here is derived from an EMBL/GenBank/DDBJ whole genome shotgun (WGS) entry which is preliminary data.</text>
</comment>
<evidence type="ECO:0000313" key="2">
    <source>
        <dbReference type="Proteomes" id="UP001221898"/>
    </source>
</evidence>
<dbReference type="AlphaFoldDB" id="A0AAD7S8W9"/>
<dbReference type="EMBL" id="JAINUG010000093">
    <property type="protein sequence ID" value="KAJ8398104.1"/>
    <property type="molecule type" value="Genomic_DNA"/>
</dbReference>
<reference evidence="1" key="1">
    <citation type="journal article" date="2023" name="Science">
        <title>Genome structures resolve the early diversification of teleost fishes.</title>
        <authorList>
            <person name="Parey E."/>
            <person name="Louis A."/>
            <person name="Montfort J."/>
            <person name="Bouchez O."/>
            <person name="Roques C."/>
            <person name="Iampietro C."/>
            <person name="Lluch J."/>
            <person name="Castinel A."/>
            <person name="Donnadieu C."/>
            <person name="Desvignes T."/>
            <person name="Floi Bucao C."/>
            <person name="Jouanno E."/>
            <person name="Wen M."/>
            <person name="Mejri S."/>
            <person name="Dirks R."/>
            <person name="Jansen H."/>
            <person name="Henkel C."/>
            <person name="Chen W.J."/>
            <person name="Zahm M."/>
            <person name="Cabau C."/>
            <person name="Klopp C."/>
            <person name="Thompson A.W."/>
            <person name="Robinson-Rechavi M."/>
            <person name="Braasch I."/>
            <person name="Lecointre G."/>
            <person name="Bobe J."/>
            <person name="Postlethwait J.H."/>
            <person name="Berthelot C."/>
            <person name="Roest Crollius H."/>
            <person name="Guiguen Y."/>
        </authorList>
    </citation>
    <scope>NUCLEOTIDE SEQUENCE</scope>
    <source>
        <strain evidence="1">NC1722</strain>
    </source>
</reference>
<organism evidence="1 2">
    <name type="scientific">Aldrovandia affinis</name>
    <dbReference type="NCBI Taxonomy" id="143900"/>
    <lineage>
        <taxon>Eukaryota</taxon>
        <taxon>Metazoa</taxon>
        <taxon>Chordata</taxon>
        <taxon>Craniata</taxon>
        <taxon>Vertebrata</taxon>
        <taxon>Euteleostomi</taxon>
        <taxon>Actinopterygii</taxon>
        <taxon>Neopterygii</taxon>
        <taxon>Teleostei</taxon>
        <taxon>Notacanthiformes</taxon>
        <taxon>Halosauridae</taxon>
        <taxon>Aldrovandia</taxon>
    </lineage>
</organism>
<gene>
    <name evidence="1" type="ORF">AAFF_G00431810</name>
</gene>
<protein>
    <submittedName>
        <fullName evidence="1">Uncharacterized protein</fullName>
    </submittedName>
</protein>
<name>A0AAD7S8W9_9TELE</name>
<sequence>MFPPPGHHGQSHICSRCLVAETINKAVETRGPLMGRGEVGDRLTIISRDDIGLVTSVLDVSSWLDFCLCRETDCGGTKLSERLLETCDPDSQIKRPGGGERLQFLKKHTNNTDLLMNSN</sequence>
<evidence type="ECO:0000313" key="1">
    <source>
        <dbReference type="EMBL" id="KAJ8398104.1"/>
    </source>
</evidence>